<feature type="compositionally biased region" description="Low complexity" evidence="1">
    <location>
        <begin position="494"/>
        <end position="512"/>
    </location>
</feature>
<feature type="region of interest" description="Disordered" evidence="1">
    <location>
        <begin position="456"/>
        <end position="523"/>
    </location>
</feature>
<name>A0A9P7K9T5_9AGAR</name>
<keyword evidence="2" id="KW-0472">Membrane</keyword>
<feature type="compositionally biased region" description="Low complexity" evidence="1">
    <location>
        <begin position="383"/>
        <end position="401"/>
    </location>
</feature>
<reference evidence="3" key="1">
    <citation type="submission" date="2020-07" db="EMBL/GenBank/DDBJ databases">
        <authorList>
            <person name="Nieuwenhuis M."/>
            <person name="Van De Peppel L.J.J."/>
        </authorList>
    </citation>
    <scope>NUCLEOTIDE SEQUENCE</scope>
    <source>
        <strain evidence="3">AP01</strain>
        <tissue evidence="3">Mycelium</tissue>
    </source>
</reference>
<evidence type="ECO:0000256" key="1">
    <source>
        <dbReference type="SAM" id="MobiDB-lite"/>
    </source>
</evidence>
<proteinExistence type="predicted"/>
<feature type="compositionally biased region" description="Polar residues" evidence="1">
    <location>
        <begin position="349"/>
        <end position="369"/>
    </location>
</feature>
<dbReference type="EMBL" id="JABCKV010000313">
    <property type="protein sequence ID" value="KAG5641429.1"/>
    <property type="molecule type" value="Genomic_DNA"/>
</dbReference>
<keyword evidence="2" id="KW-0812">Transmembrane</keyword>
<comment type="caution">
    <text evidence="3">The sequence shown here is derived from an EMBL/GenBank/DDBJ whole genome shotgun (WGS) entry which is preliminary data.</text>
</comment>
<accession>A0A9P7K9T5</accession>
<feature type="region of interest" description="Disordered" evidence="1">
    <location>
        <begin position="335"/>
        <end position="437"/>
    </location>
</feature>
<protein>
    <submittedName>
        <fullName evidence="3">Uncharacterized protein</fullName>
    </submittedName>
</protein>
<keyword evidence="2" id="KW-1133">Transmembrane helix</keyword>
<gene>
    <name evidence="3" type="ORF">DXG03_005245</name>
</gene>
<feature type="compositionally biased region" description="Basic and acidic residues" evidence="1">
    <location>
        <begin position="776"/>
        <end position="801"/>
    </location>
</feature>
<feature type="region of interest" description="Disordered" evidence="1">
    <location>
        <begin position="772"/>
        <end position="821"/>
    </location>
</feature>
<evidence type="ECO:0000256" key="2">
    <source>
        <dbReference type="SAM" id="Phobius"/>
    </source>
</evidence>
<feature type="transmembrane region" description="Helical" evidence="2">
    <location>
        <begin position="73"/>
        <end position="91"/>
    </location>
</feature>
<dbReference type="AlphaFoldDB" id="A0A9P7K9T5"/>
<dbReference type="OrthoDB" id="3260408at2759"/>
<dbReference type="Proteomes" id="UP000775547">
    <property type="component" value="Unassembled WGS sequence"/>
</dbReference>
<keyword evidence="4" id="KW-1185">Reference proteome</keyword>
<reference evidence="3" key="2">
    <citation type="submission" date="2021-10" db="EMBL/GenBank/DDBJ databases">
        <title>Phylogenomics reveals ancestral predisposition of the termite-cultivated fungus Termitomyces towards a domesticated lifestyle.</title>
        <authorList>
            <person name="Auxier B."/>
            <person name="Grum-Grzhimaylo A."/>
            <person name="Cardenas M.E."/>
            <person name="Lodge J.D."/>
            <person name="Laessoe T."/>
            <person name="Pedersen O."/>
            <person name="Smith M.E."/>
            <person name="Kuyper T.W."/>
            <person name="Franco-Molano E.A."/>
            <person name="Baroni T.J."/>
            <person name="Aanen D.K."/>
        </authorList>
    </citation>
    <scope>NUCLEOTIDE SEQUENCE</scope>
    <source>
        <strain evidence="3">AP01</strain>
        <tissue evidence="3">Mycelium</tissue>
    </source>
</reference>
<sequence>MVAARKTPAAPAPHSSRSTSSQVVPRAQKTKAKATPVNGNSTSSTKPPALSNGKATPKPVLAKRKPKPTGTSFSRRLFLFLISIFSVYALTVCRNDFPRSSPVCKSLDLYRSHILDPYILPPLHTLVEHTKPHLAPLEPYVATVKPYASSTIQFTRTQIVPRVSVAASFAAAQYTSHIHPRVRWFFIDQYWNGIIKPIYFKGPHPFLEAQSRPYRLYYHRFLVPFAQKSAVQAQITYIRVRPHAIAYSKIARSQACNAYKAVKPRVLSVYARVRPHAVVVLDRVKVQAVLAAGKAGDARRQFVDPHIRRIWEKVAETTLASSSPGLETIVATPTPEATQASAEEPTVDAASSSALTETVESTPAATSAIASVVEPEPEPTPEETPASTPTASSASTPVTSSQEASTPSPAVEETQQGHQAAIPPPSAPVAESPIPVEETAAESAAFIVAASLHASAADVPEPNPSAVSEPEPQLDDVDDFLKDIGLDDSADQVPPIDATAPDAADAPQAEAPVYGDAEPSQEERLALTAQKRADITGRHVRWQSDLNALVEAQATALRDILTQLRSESISELKNWGPESKSGKPQGVLGDVEEEATRLVRGVEGYLKGVEEKAKKAGGKLEGEGQASERKKWDKVIEKVEERFAEKVRNVQKEVHDWFVGKKEKEVEQVNVAAATVKSFAERAQADIGLDYAWLDDVTYHDWQKYHDLMRTSENFTTRASTLQAAVDPKGTDILIDALNDLEEEVNDVVDGFNVLLNGVRRRAEGPGGVFTPYFDSEFHKDKESREQHEEKKGEEKEKEDEQVSILPIEPQPTGEAEPKIGGAIGVEDILLGRSKEEVEAKLAGVPVESEARARREEL</sequence>
<feature type="region of interest" description="Disordered" evidence="1">
    <location>
        <begin position="1"/>
        <end position="70"/>
    </location>
</feature>
<evidence type="ECO:0000313" key="3">
    <source>
        <dbReference type="EMBL" id="KAG5641429.1"/>
    </source>
</evidence>
<feature type="compositionally biased region" description="Polar residues" evidence="1">
    <location>
        <begin position="37"/>
        <end position="46"/>
    </location>
</feature>
<evidence type="ECO:0000313" key="4">
    <source>
        <dbReference type="Proteomes" id="UP000775547"/>
    </source>
</evidence>
<organism evidence="3 4">
    <name type="scientific">Asterophora parasitica</name>
    <dbReference type="NCBI Taxonomy" id="117018"/>
    <lineage>
        <taxon>Eukaryota</taxon>
        <taxon>Fungi</taxon>
        <taxon>Dikarya</taxon>
        <taxon>Basidiomycota</taxon>
        <taxon>Agaricomycotina</taxon>
        <taxon>Agaricomycetes</taxon>
        <taxon>Agaricomycetidae</taxon>
        <taxon>Agaricales</taxon>
        <taxon>Tricholomatineae</taxon>
        <taxon>Lyophyllaceae</taxon>
        <taxon>Asterophora</taxon>
    </lineage>
</organism>
<feature type="compositionally biased region" description="Polar residues" evidence="1">
    <location>
        <begin position="402"/>
        <end position="418"/>
    </location>
</feature>